<dbReference type="EC" id="3.6.3.31" evidence="10"/>
<dbReference type="InterPro" id="IPR050095">
    <property type="entry name" value="ECF_ABC_transporter_ATP-bd"/>
</dbReference>
<gene>
    <name evidence="10" type="ordered locus">Sgly_0810</name>
</gene>
<reference evidence="10 11" key="1">
    <citation type="journal article" date="2011" name="Stand. Genomic Sci.">
        <title>Complete genome sequence of Syntrophobotulus glycolicus type strain (FlGlyR).</title>
        <authorList>
            <person name="Han C."/>
            <person name="Mwirichia R."/>
            <person name="Chertkov O."/>
            <person name="Held B."/>
            <person name="Lapidus A."/>
            <person name="Nolan M."/>
            <person name="Lucas S."/>
            <person name="Hammon N."/>
            <person name="Deshpande S."/>
            <person name="Cheng J.F."/>
            <person name="Tapia R."/>
            <person name="Goodwin L."/>
            <person name="Pitluck S."/>
            <person name="Huntemann M."/>
            <person name="Liolios K."/>
            <person name="Ivanova N."/>
            <person name="Pagani I."/>
            <person name="Mavromatis K."/>
            <person name="Ovchinikova G."/>
            <person name="Pati A."/>
            <person name="Chen A."/>
            <person name="Palaniappan K."/>
            <person name="Land M."/>
            <person name="Hauser L."/>
            <person name="Brambilla E.M."/>
            <person name="Rohde M."/>
            <person name="Spring S."/>
            <person name="Sikorski J."/>
            <person name="Goker M."/>
            <person name="Woyke T."/>
            <person name="Bristow J."/>
            <person name="Eisen J.A."/>
            <person name="Markowitz V."/>
            <person name="Hugenholtz P."/>
            <person name="Kyrpides N.C."/>
            <person name="Klenk H.P."/>
            <person name="Detter J.C."/>
        </authorList>
    </citation>
    <scope>NUCLEOTIDE SEQUENCE [LARGE SCALE GENOMIC DNA]</scope>
    <source>
        <strain evidence="11">DSM 8271 / FlGlyR</strain>
    </source>
</reference>
<proteinExistence type="inferred from homology"/>
<evidence type="ECO:0000256" key="6">
    <source>
        <dbReference type="ARBA" id="ARBA00022840"/>
    </source>
</evidence>
<comment type="similarity">
    <text evidence="2">Belongs to the ABC transporter superfamily.</text>
</comment>
<evidence type="ECO:0000256" key="3">
    <source>
        <dbReference type="ARBA" id="ARBA00022448"/>
    </source>
</evidence>
<keyword evidence="10" id="KW-0378">Hydrolase</keyword>
<keyword evidence="6" id="KW-0067">ATP-binding</keyword>
<dbReference type="PROSITE" id="PS50893">
    <property type="entry name" value="ABC_TRANSPORTER_2"/>
    <property type="match status" value="1"/>
</dbReference>
<dbReference type="GO" id="GO:0016887">
    <property type="term" value="F:ATP hydrolysis activity"/>
    <property type="evidence" value="ECO:0007669"/>
    <property type="project" value="InterPro"/>
</dbReference>
<feature type="domain" description="ABC transporter" evidence="9">
    <location>
        <begin position="5"/>
        <end position="237"/>
    </location>
</feature>
<organism evidence="10 11">
    <name type="scientific">Syntrophobotulus glycolicus (strain DSM 8271 / FlGlyR)</name>
    <dbReference type="NCBI Taxonomy" id="645991"/>
    <lineage>
        <taxon>Bacteria</taxon>
        <taxon>Bacillati</taxon>
        <taxon>Bacillota</taxon>
        <taxon>Clostridia</taxon>
        <taxon>Eubacteriales</taxon>
        <taxon>Desulfitobacteriaceae</taxon>
        <taxon>Syntrophobotulus</taxon>
    </lineage>
</organism>
<dbReference type="PANTHER" id="PTHR43553:SF24">
    <property type="entry name" value="ENERGY-COUPLING FACTOR TRANSPORTER ATP-BINDING PROTEIN ECFA1"/>
    <property type="match status" value="1"/>
</dbReference>
<dbReference type="Pfam" id="PF00005">
    <property type="entry name" value="ABC_tran"/>
    <property type="match status" value="1"/>
</dbReference>
<evidence type="ECO:0000256" key="7">
    <source>
        <dbReference type="ARBA" id="ARBA00022967"/>
    </source>
</evidence>
<dbReference type="InterPro" id="IPR015856">
    <property type="entry name" value="ABC_transpr_CbiO/EcfA_su"/>
</dbReference>
<evidence type="ECO:0000313" key="10">
    <source>
        <dbReference type="EMBL" id="ADY55163.1"/>
    </source>
</evidence>
<dbReference type="CDD" id="cd03225">
    <property type="entry name" value="ABC_cobalt_CbiO_domain1"/>
    <property type="match status" value="1"/>
</dbReference>
<evidence type="ECO:0000256" key="2">
    <source>
        <dbReference type="ARBA" id="ARBA00005417"/>
    </source>
</evidence>
<evidence type="ECO:0000313" key="11">
    <source>
        <dbReference type="Proteomes" id="UP000007488"/>
    </source>
</evidence>
<keyword evidence="8" id="KW-0472">Membrane</keyword>
<comment type="subcellular location">
    <subcellularLocation>
        <location evidence="1">Cell membrane</location>
        <topology evidence="1">Peripheral membrane protein</topology>
    </subcellularLocation>
</comment>
<dbReference type="HOGENOM" id="CLU_000604_1_22_9"/>
<dbReference type="InterPro" id="IPR017871">
    <property type="entry name" value="ABC_transporter-like_CS"/>
</dbReference>
<dbReference type="FunFam" id="3.40.50.300:FF:000224">
    <property type="entry name" value="Energy-coupling factor transporter ATP-binding protein EcfA"/>
    <property type="match status" value="1"/>
</dbReference>
<keyword evidence="4" id="KW-1003">Cell membrane</keyword>
<dbReference type="InterPro" id="IPR003439">
    <property type="entry name" value="ABC_transporter-like_ATP-bd"/>
</dbReference>
<dbReference type="RefSeq" id="WP_013624034.1">
    <property type="nucleotide sequence ID" value="NC_015172.1"/>
</dbReference>
<dbReference type="PANTHER" id="PTHR43553">
    <property type="entry name" value="HEAVY METAL TRANSPORTER"/>
    <property type="match status" value="1"/>
</dbReference>
<keyword evidence="11" id="KW-1185">Reference proteome</keyword>
<sequence length="250" mass="27378">MSGILETQQLTHIFPNGKAAIQEINLSIKGGEFVIIAGPNGSGKTVLIRHFNGLFLPTKGKVLLEGEPITKDLTEARKKIGLIFQNSDSQIVGQTVADDVAFGPENLNLSRKEVDHRVKESLEAVGLSDLANQQPHTLSGGQKKKLTVAGVLAMNPQIIVFDEPFTGLDYPGVLQVLKQIVGLHKNGHTIILVTHELEKTLAHAGRLIIMEKGRIVRDGEPSQLINEVELYGIRRPYGQNRSVETMTWLS</sequence>
<dbReference type="EMBL" id="CP002547">
    <property type="protein sequence ID" value="ADY55163.1"/>
    <property type="molecule type" value="Genomic_DNA"/>
</dbReference>
<dbReference type="SUPFAM" id="SSF52540">
    <property type="entry name" value="P-loop containing nucleoside triphosphate hydrolases"/>
    <property type="match status" value="1"/>
</dbReference>
<evidence type="ECO:0000256" key="1">
    <source>
        <dbReference type="ARBA" id="ARBA00004202"/>
    </source>
</evidence>
<dbReference type="OrthoDB" id="9784332at2"/>
<dbReference type="GO" id="GO:0005524">
    <property type="term" value="F:ATP binding"/>
    <property type="evidence" value="ECO:0007669"/>
    <property type="project" value="UniProtKB-KW"/>
</dbReference>
<dbReference type="KEGG" id="sgy:Sgly_0810"/>
<name>F0T199_SYNGF</name>
<evidence type="ECO:0000256" key="4">
    <source>
        <dbReference type="ARBA" id="ARBA00022475"/>
    </source>
</evidence>
<evidence type="ECO:0000256" key="8">
    <source>
        <dbReference type="ARBA" id="ARBA00023136"/>
    </source>
</evidence>
<dbReference type="SMART" id="SM00382">
    <property type="entry name" value="AAA"/>
    <property type="match status" value="1"/>
</dbReference>
<dbReference type="Proteomes" id="UP000007488">
    <property type="component" value="Chromosome"/>
</dbReference>
<keyword evidence="5" id="KW-0547">Nucleotide-binding</keyword>
<dbReference type="GO" id="GO:0043190">
    <property type="term" value="C:ATP-binding cassette (ABC) transporter complex"/>
    <property type="evidence" value="ECO:0007669"/>
    <property type="project" value="TreeGrafter"/>
</dbReference>
<dbReference type="InterPro" id="IPR003593">
    <property type="entry name" value="AAA+_ATPase"/>
</dbReference>
<dbReference type="PROSITE" id="PS00211">
    <property type="entry name" value="ABC_TRANSPORTER_1"/>
    <property type="match status" value="1"/>
</dbReference>
<evidence type="ECO:0000256" key="5">
    <source>
        <dbReference type="ARBA" id="ARBA00022741"/>
    </source>
</evidence>
<keyword evidence="3" id="KW-0813">Transport</keyword>
<accession>F0T199</accession>
<dbReference type="eggNOG" id="COG1122">
    <property type="taxonomic scope" value="Bacteria"/>
</dbReference>
<protein>
    <submittedName>
        <fullName evidence="10">Polyamine-transporting ATPase</fullName>
        <ecNumber evidence="10">3.6.3.31</ecNumber>
    </submittedName>
</protein>
<dbReference type="AlphaFoldDB" id="F0T199"/>
<reference evidence="11" key="2">
    <citation type="submission" date="2011-02" db="EMBL/GenBank/DDBJ databases">
        <title>The complete genome of Syntrophobotulus glycolicus DSM 8271.</title>
        <authorList>
            <person name="Lucas S."/>
            <person name="Copeland A."/>
            <person name="Lapidus A."/>
            <person name="Bruce D."/>
            <person name="Goodwin L."/>
            <person name="Pitluck S."/>
            <person name="Kyrpides N."/>
            <person name="Mavromatis K."/>
            <person name="Pagani I."/>
            <person name="Ivanova N."/>
            <person name="Mikhailova N."/>
            <person name="Chertkov O."/>
            <person name="Held B."/>
            <person name="Detter J.C."/>
            <person name="Tapia R."/>
            <person name="Han C."/>
            <person name="Land M."/>
            <person name="Hauser L."/>
            <person name="Markowitz V."/>
            <person name="Cheng J.-F."/>
            <person name="Hugenholtz P."/>
            <person name="Woyke T."/>
            <person name="Wu D."/>
            <person name="Spring S."/>
            <person name="Schroeder M."/>
            <person name="Brambilla E."/>
            <person name="Klenk H.-P."/>
            <person name="Eisen J.A."/>
        </authorList>
    </citation>
    <scope>NUCLEOTIDE SEQUENCE [LARGE SCALE GENOMIC DNA]</scope>
    <source>
        <strain evidence="11">DSM 8271 / FlGlyR</strain>
    </source>
</reference>
<dbReference type="STRING" id="645991.Sgly_0810"/>
<dbReference type="Gene3D" id="3.40.50.300">
    <property type="entry name" value="P-loop containing nucleotide triphosphate hydrolases"/>
    <property type="match status" value="1"/>
</dbReference>
<dbReference type="InterPro" id="IPR027417">
    <property type="entry name" value="P-loop_NTPase"/>
</dbReference>
<dbReference type="GO" id="GO:0042626">
    <property type="term" value="F:ATPase-coupled transmembrane transporter activity"/>
    <property type="evidence" value="ECO:0007669"/>
    <property type="project" value="TreeGrafter"/>
</dbReference>
<keyword evidence="7" id="KW-1278">Translocase</keyword>
<evidence type="ECO:0000259" key="9">
    <source>
        <dbReference type="PROSITE" id="PS50893"/>
    </source>
</evidence>